<keyword evidence="7" id="KW-0539">Nucleus</keyword>
<evidence type="ECO:0000256" key="3">
    <source>
        <dbReference type="ARBA" id="ARBA00006958"/>
    </source>
</evidence>
<dbReference type="RefSeq" id="XP_050936246.1">
    <property type="nucleotide sequence ID" value="XM_051080289.1"/>
</dbReference>
<evidence type="ECO:0000313" key="10">
    <source>
        <dbReference type="RefSeq" id="XP_050936246.1"/>
    </source>
</evidence>
<feature type="domain" description="DDE Tnp4" evidence="8">
    <location>
        <begin position="2"/>
        <end position="135"/>
    </location>
</feature>
<comment type="subcellular location">
    <subcellularLocation>
        <location evidence="2">Nucleus</location>
    </subcellularLocation>
</comment>
<comment type="similarity">
    <text evidence="3">Belongs to the HARBI1 family.</text>
</comment>
<evidence type="ECO:0000256" key="1">
    <source>
        <dbReference type="ARBA" id="ARBA00001968"/>
    </source>
</evidence>
<proteinExistence type="inferred from homology"/>
<evidence type="ECO:0000256" key="7">
    <source>
        <dbReference type="ARBA" id="ARBA00023242"/>
    </source>
</evidence>
<gene>
    <name evidence="10" type="primary">LOC127144376</name>
</gene>
<sequence length="201" mass="23866">MCVCSFDMLFTYVMSGWEGSANDSRILQECIKNPENKFPMPKRDQYYLVDSGYSNMPGFLAPFRGQRYHLRDFRERRHRPRGREEVFNYRHSSLRNVIERCFGVLKARFPILKQMPPYPIKTQKYIPIACCTVHNYIRLNDRQDDLFNDFSNELMIVEDTHNLSANLQSDIIELDVSRQHLREMARARDDIANQIWATFEG</sequence>
<organism evidence="9 10">
    <name type="scientific">Cucumis melo</name>
    <name type="common">Muskmelon</name>
    <dbReference type="NCBI Taxonomy" id="3656"/>
    <lineage>
        <taxon>Eukaryota</taxon>
        <taxon>Viridiplantae</taxon>
        <taxon>Streptophyta</taxon>
        <taxon>Embryophyta</taxon>
        <taxon>Tracheophyta</taxon>
        <taxon>Spermatophyta</taxon>
        <taxon>Magnoliopsida</taxon>
        <taxon>eudicotyledons</taxon>
        <taxon>Gunneridae</taxon>
        <taxon>Pentapetalae</taxon>
        <taxon>rosids</taxon>
        <taxon>fabids</taxon>
        <taxon>Cucurbitales</taxon>
        <taxon>Cucurbitaceae</taxon>
        <taxon>Benincaseae</taxon>
        <taxon>Cucumis</taxon>
    </lineage>
</organism>
<keyword evidence="9" id="KW-1185">Reference proteome</keyword>
<dbReference type="GeneID" id="127144376"/>
<evidence type="ECO:0000313" key="9">
    <source>
        <dbReference type="Proteomes" id="UP001652600"/>
    </source>
</evidence>
<dbReference type="InterPro" id="IPR027806">
    <property type="entry name" value="HARBI1_dom"/>
</dbReference>
<reference evidence="10" key="1">
    <citation type="submission" date="2025-08" db="UniProtKB">
        <authorList>
            <consortium name="RefSeq"/>
        </authorList>
    </citation>
    <scope>IDENTIFICATION</scope>
    <source>
        <tissue evidence="10">Stem</tissue>
    </source>
</reference>
<keyword evidence="6" id="KW-0378">Hydrolase</keyword>
<evidence type="ECO:0000256" key="2">
    <source>
        <dbReference type="ARBA" id="ARBA00004123"/>
    </source>
</evidence>
<evidence type="ECO:0000256" key="6">
    <source>
        <dbReference type="ARBA" id="ARBA00022801"/>
    </source>
</evidence>
<evidence type="ECO:0000259" key="8">
    <source>
        <dbReference type="Pfam" id="PF13359"/>
    </source>
</evidence>
<comment type="cofactor">
    <cofactor evidence="1">
        <name>a divalent metal cation</name>
        <dbReference type="ChEBI" id="CHEBI:60240"/>
    </cofactor>
</comment>
<accession>A0ABM3KEP9</accession>
<keyword evidence="5" id="KW-0479">Metal-binding</keyword>
<dbReference type="Proteomes" id="UP001652600">
    <property type="component" value="Chromosome 12"/>
</dbReference>
<evidence type="ECO:0000256" key="5">
    <source>
        <dbReference type="ARBA" id="ARBA00022723"/>
    </source>
</evidence>
<protein>
    <submittedName>
        <fullName evidence="10">Uncharacterized protein LOC127144376</fullName>
    </submittedName>
</protein>
<keyword evidence="4" id="KW-0540">Nuclease</keyword>
<dbReference type="PANTHER" id="PTHR22930">
    <property type="match status" value="1"/>
</dbReference>
<evidence type="ECO:0000256" key="4">
    <source>
        <dbReference type="ARBA" id="ARBA00022722"/>
    </source>
</evidence>
<dbReference type="InterPro" id="IPR045249">
    <property type="entry name" value="HARBI1-like"/>
</dbReference>
<name>A0ABM3KEP9_CUCME</name>
<dbReference type="PANTHER" id="PTHR22930:SF280">
    <property type="entry name" value="OS11G0202600 PROTEIN"/>
    <property type="match status" value="1"/>
</dbReference>
<dbReference type="Pfam" id="PF13359">
    <property type="entry name" value="DDE_Tnp_4"/>
    <property type="match status" value="1"/>
</dbReference>